<accession>A0A655APU4</accession>
<dbReference type="GO" id="GO:0052572">
    <property type="term" value="P:response to host immune response"/>
    <property type="evidence" value="ECO:0007669"/>
    <property type="project" value="TreeGrafter"/>
</dbReference>
<feature type="domain" description="PPE" evidence="2">
    <location>
        <begin position="2"/>
        <end position="104"/>
    </location>
</feature>
<dbReference type="PANTHER" id="PTHR46766:SF1">
    <property type="entry name" value="GLUTAMINE-RICH PROTEIN 2"/>
    <property type="match status" value="1"/>
</dbReference>
<evidence type="ECO:0000256" key="1">
    <source>
        <dbReference type="ARBA" id="ARBA00010652"/>
    </source>
</evidence>
<dbReference type="Gene3D" id="1.20.1260.20">
    <property type="entry name" value="PPE superfamily"/>
    <property type="match status" value="1"/>
</dbReference>
<dbReference type="PANTHER" id="PTHR46766">
    <property type="entry name" value="GLUTAMINE-RICH PROTEIN 2"/>
    <property type="match status" value="1"/>
</dbReference>
<dbReference type="InterPro" id="IPR038332">
    <property type="entry name" value="PPE_sf"/>
</dbReference>
<evidence type="ECO:0000259" key="2">
    <source>
        <dbReference type="Pfam" id="PF00823"/>
    </source>
</evidence>
<dbReference type="EMBL" id="CNFT01001675">
    <property type="protein sequence ID" value="CKT51554.1"/>
    <property type="molecule type" value="Genomic_DNA"/>
</dbReference>
<name>A0A655APU4_MYCTX</name>
<organism evidence="3 4">
    <name type="scientific">Mycobacterium tuberculosis</name>
    <dbReference type="NCBI Taxonomy" id="1773"/>
    <lineage>
        <taxon>Bacteria</taxon>
        <taxon>Bacillati</taxon>
        <taxon>Actinomycetota</taxon>
        <taxon>Actinomycetes</taxon>
        <taxon>Mycobacteriales</taxon>
        <taxon>Mycobacteriaceae</taxon>
        <taxon>Mycobacterium</taxon>
        <taxon>Mycobacterium tuberculosis complex</taxon>
    </lineage>
</organism>
<sequence>MAASWFGSVTSGLADAAWRGPAAVAMARAVAPYLGWLISATAQAEQAAAQARVAVATFEAARAATVHPAIVAANRAVLVSLVSSNLLGFNAPAIAATEAAYERM</sequence>
<dbReference type="Pfam" id="PF00823">
    <property type="entry name" value="PPE"/>
    <property type="match status" value="1"/>
</dbReference>
<reference evidence="3 4" key="1">
    <citation type="submission" date="2015-03" db="EMBL/GenBank/DDBJ databases">
        <authorList>
            <consortium name="Pathogen Informatics"/>
        </authorList>
    </citation>
    <scope>NUCLEOTIDE SEQUENCE [LARGE SCALE GENOMIC DNA]</scope>
    <source>
        <strain evidence="3 4">Bir 185</strain>
    </source>
</reference>
<dbReference type="Proteomes" id="UP000050164">
    <property type="component" value="Unassembled WGS sequence"/>
</dbReference>
<dbReference type="InterPro" id="IPR000030">
    <property type="entry name" value="PPE_dom"/>
</dbReference>
<gene>
    <name evidence="3" type="ORF">ERS027659_04519</name>
</gene>
<dbReference type="AlphaFoldDB" id="A0A655APU4"/>
<evidence type="ECO:0000313" key="3">
    <source>
        <dbReference type="EMBL" id="CKT51554.1"/>
    </source>
</evidence>
<comment type="similarity">
    <text evidence="1">Belongs to the mycobacterial PPE family.</text>
</comment>
<dbReference type="SUPFAM" id="SSF140459">
    <property type="entry name" value="PE/PPE dimer-like"/>
    <property type="match status" value="1"/>
</dbReference>
<evidence type="ECO:0000313" key="4">
    <source>
        <dbReference type="Proteomes" id="UP000050164"/>
    </source>
</evidence>
<proteinExistence type="inferred from homology"/>
<protein>
    <submittedName>
        <fullName evidence="3">PPE family protein</fullName>
    </submittedName>
</protein>